<dbReference type="EMBL" id="MK504443">
    <property type="protein sequence ID" value="QBJ03432.1"/>
    <property type="molecule type" value="Genomic_DNA"/>
</dbReference>
<keyword evidence="1" id="KW-0175">Coiled coil</keyword>
<evidence type="ECO:0000256" key="1">
    <source>
        <dbReference type="SAM" id="Coils"/>
    </source>
</evidence>
<proteinExistence type="predicted"/>
<accession>A0A4Y5FEG7</accession>
<feature type="coiled-coil region" evidence="1">
    <location>
        <begin position="124"/>
        <end position="165"/>
    </location>
</feature>
<name>A0A4Y5FEG7_9CAUD</name>
<protein>
    <submittedName>
        <fullName evidence="2">Uncharacterized protein</fullName>
    </submittedName>
</protein>
<reference evidence="2 3" key="1">
    <citation type="submission" date="2019-02" db="EMBL/GenBank/DDBJ databases">
        <title>Isolation of virulent Lactobacillus brevis phages.</title>
        <authorList>
            <person name="Feyereisen M."/>
            <person name="Mahony J."/>
            <person name="O'Sullivan T."/>
            <person name="van Sinderen D."/>
        </authorList>
    </citation>
    <scope>NUCLEOTIDE SEQUENCE [LARGE SCALE GENOMIC DNA]</scope>
</reference>
<sequence>MSKISEHAKKRWLERQQDLKGIDIPRYLVDNQDKVCKDIQETFNRADKVYRGQLGFYHTTADYYLLQDNVFVYDKESDTIVTIFKVNYDLPDDLNKQAIDIFRKALDIALKTEQDIKSDSGVKEKRLEKEIINIDSEIKRENNMISLLEQKKQDYKSQKNRVQLDVKIAHERVKETANKLIYSKDFAND</sequence>
<evidence type="ECO:0000313" key="3">
    <source>
        <dbReference type="Proteomes" id="UP000308874"/>
    </source>
</evidence>
<evidence type="ECO:0000313" key="2">
    <source>
        <dbReference type="EMBL" id="QBJ03432.1"/>
    </source>
</evidence>
<gene>
    <name evidence="2" type="ORF">B521_0082</name>
</gene>
<organism evidence="2 3">
    <name type="scientific">Lactobacillus phage 521B</name>
    <dbReference type="NCBI Taxonomy" id="2510942"/>
    <lineage>
        <taxon>Viruses</taxon>
        <taxon>Duplodnaviria</taxon>
        <taxon>Heunggongvirae</taxon>
        <taxon>Uroviricota</taxon>
        <taxon>Caudoviricetes</taxon>
        <taxon>Herelleviridae</taxon>
        <taxon>Tybeckvirus</taxon>
        <taxon>Tybeckvirus tv521B</taxon>
    </lineage>
</organism>
<dbReference type="Proteomes" id="UP000308874">
    <property type="component" value="Segment"/>
</dbReference>
<keyword evidence="3" id="KW-1185">Reference proteome</keyword>